<protein>
    <submittedName>
        <fullName evidence="2">Uncharacterized protein</fullName>
    </submittedName>
</protein>
<dbReference type="EMBL" id="JACGWO010000010">
    <property type="protein sequence ID" value="KAK4416871.1"/>
    <property type="molecule type" value="Genomic_DNA"/>
</dbReference>
<dbReference type="Proteomes" id="UP001293254">
    <property type="component" value="Unassembled WGS sequence"/>
</dbReference>
<keyword evidence="1" id="KW-0812">Transmembrane</keyword>
<organism evidence="2 3">
    <name type="scientific">Sesamum alatum</name>
    <dbReference type="NCBI Taxonomy" id="300844"/>
    <lineage>
        <taxon>Eukaryota</taxon>
        <taxon>Viridiplantae</taxon>
        <taxon>Streptophyta</taxon>
        <taxon>Embryophyta</taxon>
        <taxon>Tracheophyta</taxon>
        <taxon>Spermatophyta</taxon>
        <taxon>Magnoliopsida</taxon>
        <taxon>eudicotyledons</taxon>
        <taxon>Gunneridae</taxon>
        <taxon>Pentapetalae</taxon>
        <taxon>asterids</taxon>
        <taxon>lamiids</taxon>
        <taxon>Lamiales</taxon>
        <taxon>Pedaliaceae</taxon>
        <taxon>Sesamum</taxon>
    </lineage>
</organism>
<accession>A0AAE2CCB6</accession>
<sequence length="131" mass="14066">MTRPDPTHEHLGFLQVVLFICSVSVCLLQALKQPPTVILLHLLVFRRLGFASAMVFPKTSSPLQSSPMGCVPLVLCGQGPLVLSGRWKPVWVLGSVQPEGRRRLGGRGISTLGSGNLSLPLVSVCSFFSVS</sequence>
<keyword evidence="3" id="KW-1185">Reference proteome</keyword>
<gene>
    <name evidence="2" type="ORF">Salat_2512600</name>
</gene>
<reference evidence="2" key="2">
    <citation type="journal article" date="2024" name="Plant">
        <title>Genomic evolution and insights into agronomic trait innovations of Sesamum species.</title>
        <authorList>
            <person name="Miao H."/>
            <person name="Wang L."/>
            <person name="Qu L."/>
            <person name="Liu H."/>
            <person name="Sun Y."/>
            <person name="Le M."/>
            <person name="Wang Q."/>
            <person name="Wei S."/>
            <person name="Zheng Y."/>
            <person name="Lin W."/>
            <person name="Duan Y."/>
            <person name="Cao H."/>
            <person name="Xiong S."/>
            <person name="Wang X."/>
            <person name="Wei L."/>
            <person name="Li C."/>
            <person name="Ma Q."/>
            <person name="Ju M."/>
            <person name="Zhao R."/>
            <person name="Li G."/>
            <person name="Mu C."/>
            <person name="Tian Q."/>
            <person name="Mei H."/>
            <person name="Zhang T."/>
            <person name="Gao T."/>
            <person name="Zhang H."/>
        </authorList>
    </citation>
    <scope>NUCLEOTIDE SEQUENCE</scope>
    <source>
        <strain evidence="2">3651</strain>
    </source>
</reference>
<evidence type="ECO:0000313" key="2">
    <source>
        <dbReference type="EMBL" id="KAK4416871.1"/>
    </source>
</evidence>
<dbReference type="AlphaFoldDB" id="A0AAE2CCB6"/>
<keyword evidence="1" id="KW-1133">Transmembrane helix</keyword>
<feature type="transmembrane region" description="Helical" evidence="1">
    <location>
        <begin position="12"/>
        <end position="31"/>
    </location>
</feature>
<name>A0AAE2CCB6_9LAMI</name>
<comment type="caution">
    <text evidence="2">The sequence shown here is derived from an EMBL/GenBank/DDBJ whole genome shotgun (WGS) entry which is preliminary data.</text>
</comment>
<keyword evidence="1" id="KW-0472">Membrane</keyword>
<evidence type="ECO:0000313" key="3">
    <source>
        <dbReference type="Proteomes" id="UP001293254"/>
    </source>
</evidence>
<proteinExistence type="predicted"/>
<reference evidence="2" key="1">
    <citation type="submission" date="2020-06" db="EMBL/GenBank/DDBJ databases">
        <authorList>
            <person name="Li T."/>
            <person name="Hu X."/>
            <person name="Zhang T."/>
            <person name="Song X."/>
            <person name="Zhang H."/>
            <person name="Dai N."/>
            <person name="Sheng W."/>
            <person name="Hou X."/>
            <person name="Wei L."/>
        </authorList>
    </citation>
    <scope>NUCLEOTIDE SEQUENCE</scope>
    <source>
        <strain evidence="2">3651</strain>
        <tissue evidence="2">Leaf</tissue>
    </source>
</reference>
<evidence type="ECO:0000256" key="1">
    <source>
        <dbReference type="SAM" id="Phobius"/>
    </source>
</evidence>